<evidence type="ECO:0000313" key="2">
    <source>
        <dbReference type="Proteomes" id="UP000032142"/>
    </source>
</evidence>
<protein>
    <submittedName>
        <fullName evidence="1">Uncharacterized protein</fullName>
    </submittedName>
</protein>
<organism evidence="1 2">
    <name type="scientific">Gossypium arboreum</name>
    <name type="common">Tree cotton</name>
    <name type="synonym">Gossypium nanking</name>
    <dbReference type="NCBI Taxonomy" id="29729"/>
    <lineage>
        <taxon>Eukaryota</taxon>
        <taxon>Viridiplantae</taxon>
        <taxon>Streptophyta</taxon>
        <taxon>Embryophyta</taxon>
        <taxon>Tracheophyta</taxon>
        <taxon>Spermatophyta</taxon>
        <taxon>Magnoliopsida</taxon>
        <taxon>eudicotyledons</taxon>
        <taxon>Gunneridae</taxon>
        <taxon>Pentapetalae</taxon>
        <taxon>rosids</taxon>
        <taxon>malvids</taxon>
        <taxon>Malvales</taxon>
        <taxon>Malvaceae</taxon>
        <taxon>Malvoideae</taxon>
        <taxon>Gossypium</taxon>
    </lineage>
</organism>
<name>A0A0B0PGN4_GOSAR</name>
<dbReference type="AlphaFoldDB" id="A0A0B0PGN4"/>
<reference evidence="2" key="1">
    <citation type="submission" date="2014-09" db="EMBL/GenBank/DDBJ databases">
        <authorList>
            <person name="Mudge J."/>
            <person name="Ramaraj T."/>
            <person name="Lindquist I.E."/>
            <person name="Bharti A.K."/>
            <person name="Sundararajan A."/>
            <person name="Cameron C.T."/>
            <person name="Woodward J.E."/>
            <person name="May G.D."/>
            <person name="Brubaker C."/>
            <person name="Broadhvest J."/>
            <person name="Wilkins T.A."/>
        </authorList>
    </citation>
    <scope>NUCLEOTIDE SEQUENCE</scope>
    <source>
        <strain evidence="2">cv. AKA8401</strain>
    </source>
</reference>
<evidence type="ECO:0000313" key="1">
    <source>
        <dbReference type="EMBL" id="KHG22536.1"/>
    </source>
</evidence>
<dbReference type="Proteomes" id="UP000032142">
    <property type="component" value="Unassembled WGS sequence"/>
</dbReference>
<proteinExistence type="predicted"/>
<dbReference type="EMBL" id="KN422062">
    <property type="protein sequence ID" value="KHG22536.1"/>
    <property type="molecule type" value="Genomic_DNA"/>
</dbReference>
<gene>
    <name evidence="1" type="ORF">F383_29109</name>
</gene>
<sequence>MYITHHGRPLLVIGGNLTCKPIIFITCTNRSL</sequence>
<accession>A0A0B0PGN4</accession>
<keyword evidence="2" id="KW-1185">Reference proteome</keyword>